<name>A0A364VB77_9CORY</name>
<reference evidence="2 3" key="1">
    <citation type="journal article" date="2018" name="Syst. Appl. Microbiol.">
        <title>Corynebacterium heidelbergense sp. nov., isolated from the preen glands of Egyptian geese (Alopochen aegyptiacus).</title>
        <authorList>
            <person name="Braun M.S."/>
            <person name="Wang E."/>
            <person name="Zimmermann S."/>
            <person name="Wink M."/>
        </authorList>
    </citation>
    <scope>NUCLEOTIDE SEQUENCE [LARGE SCALE GENOMIC DNA]</scope>
    <source>
        <strain evidence="2 3">DSM 104638</strain>
    </source>
</reference>
<proteinExistence type="predicted"/>
<feature type="transmembrane region" description="Helical" evidence="1">
    <location>
        <begin position="80"/>
        <end position="102"/>
    </location>
</feature>
<keyword evidence="1" id="KW-0472">Membrane</keyword>
<gene>
    <name evidence="2" type="ORF">CWC39_06070</name>
</gene>
<dbReference type="EMBL" id="PHQP01000039">
    <property type="protein sequence ID" value="RAV33899.1"/>
    <property type="molecule type" value="Genomic_DNA"/>
</dbReference>
<keyword evidence="1" id="KW-0812">Transmembrane</keyword>
<dbReference type="AlphaFoldDB" id="A0A364VB77"/>
<keyword evidence="1" id="KW-1133">Transmembrane helix</keyword>
<comment type="caution">
    <text evidence="2">The sequence shown here is derived from an EMBL/GenBank/DDBJ whole genome shotgun (WGS) entry which is preliminary data.</text>
</comment>
<organism evidence="2 3">
    <name type="scientific">Corynebacterium heidelbergense</name>
    <dbReference type="NCBI Taxonomy" id="2055947"/>
    <lineage>
        <taxon>Bacteria</taxon>
        <taxon>Bacillati</taxon>
        <taxon>Actinomycetota</taxon>
        <taxon>Actinomycetes</taxon>
        <taxon>Mycobacteriales</taxon>
        <taxon>Corynebacteriaceae</taxon>
        <taxon>Corynebacterium</taxon>
    </lineage>
</organism>
<feature type="transmembrane region" description="Helical" evidence="1">
    <location>
        <begin position="47"/>
        <end position="68"/>
    </location>
</feature>
<accession>A0A364VB77</accession>
<evidence type="ECO:0000313" key="3">
    <source>
        <dbReference type="Proteomes" id="UP000251047"/>
    </source>
</evidence>
<evidence type="ECO:0000256" key="1">
    <source>
        <dbReference type="SAM" id="Phobius"/>
    </source>
</evidence>
<sequence length="103" mass="11265">MIANSHSRKDRERGAGTPAHAAPFKHAVAWPALLAVWGLTPFMGDRLPAALVIVYWVLLIGSVLYGLITAVRQRSWTLGFFSVLTAFAWPITLFAILAIYGIS</sequence>
<dbReference type="Proteomes" id="UP000251047">
    <property type="component" value="Unassembled WGS sequence"/>
</dbReference>
<evidence type="ECO:0000313" key="2">
    <source>
        <dbReference type="EMBL" id="RAV33899.1"/>
    </source>
</evidence>
<protein>
    <submittedName>
        <fullName evidence="2">Uncharacterized protein</fullName>
    </submittedName>
</protein>